<feature type="transmembrane region" description="Helical" evidence="2">
    <location>
        <begin position="107"/>
        <end position="126"/>
    </location>
</feature>
<comment type="similarity">
    <text evidence="1">Belongs to the UPF0177 family.</text>
</comment>
<dbReference type="EMBL" id="MXAL01000008">
    <property type="protein sequence ID" value="OWF32540.1"/>
    <property type="molecule type" value="Genomic_DNA"/>
</dbReference>
<dbReference type="RefSeq" id="WP_054642773.1">
    <property type="nucleotide sequence ID" value="NZ_LNUB01000047.1"/>
</dbReference>
<accession>A0A210P7S1</accession>
<dbReference type="PANTHER" id="PTHR36435:SF1">
    <property type="entry name" value="CAAX AMINO TERMINAL PROTEASE FAMILY PROTEIN"/>
    <property type="match status" value="1"/>
</dbReference>
<dbReference type="GO" id="GO:0004175">
    <property type="term" value="F:endopeptidase activity"/>
    <property type="evidence" value="ECO:0007669"/>
    <property type="project" value="UniProtKB-ARBA"/>
</dbReference>
<evidence type="ECO:0000256" key="2">
    <source>
        <dbReference type="SAM" id="Phobius"/>
    </source>
</evidence>
<keyword evidence="2" id="KW-0472">Membrane</keyword>
<feature type="transmembrane region" description="Helical" evidence="2">
    <location>
        <begin position="62"/>
        <end position="87"/>
    </location>
</feature>
<dbReference type="Pfam" id="PF02517">
    <property type="entry name" value="Rce1-like"/>
    <property type="match status" value="1"/>
</dbReference>
<evidence type="ECO:0000256" key="1">
    <source>
        <dbReference type="ARBA" id="ARBA00009067"/>
    </source>
</evidence>
<feature type="transmembrane region" description="Helical" evidence="2">
    <location>
        <begin position="138"/>
        <end position="159"/>
    </location>
</feature>
<feature type="transmembrane region" description="Helical" evidence="2">
    <location>
        <begin position="32"/>
        <end position="50"/>
    </location>
</feature>
<name>A0A210P7S1_9LACO</name>
<keyword evidence="2" id="KW-0812">Transmembrane</keyword>
<dbReference type="PANTHER" id="PTHR36435">
    <property type="entry name" value="SLR1288 PROTEIN"/>
    <property type="match status" value="1"/>
</dbReference>
<feature type="domain" description="CAAX prenyl protease 2/Lysostaphin resistance protein A-like" evidence="3">
    <location>
        <begin position="112"/>
        <end position="201"/>
    </location>
</feature>
<sequence>MPQKIIQLILLLLLPIFIQLNALPMVSKSGNIVFTLIMFGAILYVLIRITKKYDLTLIRKKFDWQALLVTVSLTAICETISLLFNYLNQLVTKVQPDPLISTRLSDKSIWIMIVTMLTVNITGPILEELALRGIIYQYSASIFNSRIVGAVLSSIVFSFFHEEGIILSINYFITSIFLTIIFEKTKNIYSNILSHQLLNIISTTLFFL</sequence>
<dbReference type="InterPro" id="IPR003675">
    <property type="entry name" value="Rce1/LyrA-like_dom"/>
</dbReference>
<evidence type="ECO:0000313" key="5">
    <source>
        <dbReference type="Proteomes" id="UP000196649"/>
    </source>
</evidence>
<organism evidence="4 5">
    <name type="scientific">Companilactobacillus kimchii</name>
    <dbReference type="NCBI Taxonomy" id="2801452"/>
    <lineage>
        <taxon>Bacteria</taxon>
        <taxon>Bacillati</taxon>
        <taxon>Bacillota</taxon>
        <taxon>Bacilli</taxon>
        <taxon>Lactobacillales</taxon>
        <taxon>Lactobacillaceae</taxon>
        <taxon>Companilactobacillus</taxon>
    </lineage>
</organism>
<keyword evidence="2" id="KW-1133">Transmembrane helix</keyword>
<protein>
    <recommendedName>
        <fullName evidence="3">CAAX prenyl protease 2/Lysostaphin resistance protein A-like domain-containing protein</fullName>
    </recommendedName>
</protein>
<evidence type="ECO:0000313" key="4">
    <source>
        <dbReference type="EMBL" id="OWF32540.1"/>
    </source>
</evidence>
<dbReference type="InterPro" id="IPR052710">
    <property type="entry name" value="CAAX_protease"/>
</dbReference>
<evidence type="ECO:0000259" key="3">
    <source>
        <dbReference type="Pfam" id="PF02517"/>
    </source>
</evidence>
<feature type="transmembrane region" description="Helical" evidence="2">
    <location>
        <begin position="165"/>
        <end position="182"/>
    </location>
</feature>
<dbReference type="Proteomes" id="UP000196649">
    <property type="component" value="Unassembled WGS sequence"/>
</dbReference>
<dbReference type="AlphaFoldDB" id="A0A210P7S1"/>
<dbReference type="GO" id="GO:0080120">
    <property type="term" value="P:CAAX-box protein maturation"/>
    <property type="evidence" value="ECO:0007669"/>
    <property type="project" value="UniProtKB-ARBA"/>
</dbReference>
<gene>
    <name evidence="4" type="ORF">LKACC12383_01763</name>
</gene>
<comment type="caution">
    <text evidence="4">The sequence shown here is derived from an EMBL/GenBank/DDBJ whole genome shotgun (WGS) entry which is preliminary data.</text>
</comment>
<proteinExistence type="inferred from homology"/>
<reference evidence="4 5" key="1">
    <citation type="submission" date="2017-03" db="EMBL/GenBank/DDBJ databases">
        <title>Genome sequence of Lactobacillus kimchii KACC 12383.</title>
        <authorList>
            <person name="Chun J."/>
        </authorList>
    </citation>
    <scope>NUCLEOTIDE SEQUENCE [LARGE SCALE GENOMIC DNA]</scope>
    <source>
        <strain evidence="4 5">KACC 12383</strain>
    </source>
</reference>